<feature type="region of interest" description="Disordered" evidence="1">
    <location>
        <begin position="333"/>
        <end position="370"/>
    </location>
</feature>
<evidence type="ECO:0000313" key="3">
    <source>
        <dbReference type="Proteomes" id="UP000008710"/>
    </source>
</evidence>
<dbReference type="eggNOG" id="COG5340">
    <property type="taxonomic scope" value="Bacteria"/>
</dbReference>
<evidence type="ECO:0000313" key="2">
    <source>
        <dbReference type="EMBL" id="ABG96983.1"/>
    </source>
</evidence>
<protein>
    <recommendedName>
        <fullName evidence="4">Transcriptional regulator, AbiEi antitoxin, Type IV TA system</fullName>
    </recommendedName>
</protein>
<dbReference type="KEGG" id="rha:RHA1_ro05202"/>
<dbReference type="HOGENOM" id="CLU_052626_4_3_11"/>
<dbReference type="EMBL" id="CP000431">
    <property type="protein sequence ID" value="ABG96983.1"/>
    <property type="molecule type" value="Genomic_DNA"/>
</dbReference>
<name>Q0S653_RHOJR</name>
<accession>Q0S653</accession>
<gene>
    <name evidence="2" type="ordered locus">RHA1_ro05202</name>
</gene>
<dbReference type="AlphaFoldDB" id="Q0S653"/>
<evidence type="ECO:0000256" key="1">
    <source>
        <dbReference type="SAM" id="MobiDB-lite"/>
    </source>
</evidence>
<reference evidence="3" key="1">
    <citation type="journal article" date="2006" name="Proc. Natl. Acad. Sci. U.S.A.">
        <title>The complete genome of Rhodococcus sp. RHA1 provides insights into a catabolic powerhouse.</title>
        <authorList>
            <person name="McLeod M.P."/>
            <person name="Warren R.L."/>
            <person name="Hsiao W.W.L."/>
            <person name="Araki N."/>
            <person name="Myhre M."/>
            <person name="Fernandes C."/>
            <person name="Miyazawa D."/>
            <person name="Wong W."/>
            <person name="Lillquist A.L."/>
            <person name="Wang D."/>
            <person name="Dosanjh M."/>
            <person name="Hara H."/>
            <person name="Petrescu A."/>
            <person name="Morin R.D."/>
            <person name="Yang G."/>
            <person name="Stott J.M."/>
            <person name="Schein J.E."/>
            <person name="Shin H."/>
            <person name="Smailus D."/>
            <person name="Siddiqui A.S."/>
            <person name="Marra M.A."/>
            <person name="Jones S.J.M."/>
            <person name="Holt R."/>
            <person name="Brinkman F.S.L."/>
            <person name="Miyauchi K."/>
            <person name="Fukuda M."/>
            <person name="Davies J.E."/>
            <person name="Mohn W.W."/>
            <person name="Eltis L.D."/>
        </authorList>
    </citation>
    <scope>NUCLEOTIDE SEQUENCE [LARGE SCALE GENOMIC DNA]</scope>
    <source>
        <strain evidence="3">RHA1</strain>
    </source>
</reference>
<proteinExistence type="predicted"/>
<evidence type="ECO:0008006" key="4">
    <source>
        <dbReference type="Google" id="ProtNLM"/>
    </source>
</evidence>
<organism evidence="2 3">
    <name type="scientific">Rhodococcus jostii (strain RHA1)</name>
    <dbReference type="NCBI Taxonomy" id="101510"/>
    <lineage>
        <taxon>Bacteria</taxon>
        <taxon>Bacillati</taxon>
        <taxon>Actinomycetota</taxon>
        <taxon>Actinomycetes</taxon>
        <taxon>Mycobacteriales</taxon>
        <taxon>Nocardiaceae</taxon>
        <taxon>Rhodococcus</taxon>
    </lineage>
</organism>
<sequence>MLRRQEALNRGYSDDEIRRLYTRGEWQRIGRGAYLSASMYSALGEEERHRFLIDSTVHAVSDDAVLSHQSAAVVYGLPLWKTPLDRVHVTRNRLGGGRIKRRTTVHCAPIGEHVAVVDGHSLTLPARTVIDLARTLPFEQAVVLGDAAVRRFGISREDLDAELARAARRHGVDAARRVVRFVSGRSESVGESRSRVMLSSAGLPAPSQQGEVFEPGGRRIGRVDFHFDGIVLGETDGRVKYGRLLKPGQSPGDAVFAEKQREDVLRDLGFQVVRWTWDDLGSPGLVAERVRRAFARAGSPRGWVTQAPPPVRRAAYGAVAIAAPFLGSRCTSRARKAVREPRSSAATRRRSDSASGWSVSGFPTGPARRRGCARRVWVQGRVPRT</sequence>
<dbReference type="Proteomes" id="UP000008710">
    <property type="component" value="Chromosome"/>
</dbReference>